<evidence type="ECO:0000313" key="1">
    <source>
        <dbReference type="EMBL" id="MBR0576736.1"/>
    </source>
</evidence>
<name>A0A941CPY0_9CLOT</name>
<dbReference type="RefSeq" id="WP_211802131.1">
    <property type="nucleotide sequence ID" value="NZ_JAGSCS010000014.1"/>
</dbReference>
<gene>
    <name evidence="1" type="ORF">KCG48_10370</name>
</gene>
<dbReference type="Proteomes" id="UP000675379">
    <property type="component" value="Unassembled WGS sequence"/>
</dbReference>
<sequence>MKCIYCDNELAMEEMLGYEYIYCCGMVQTEEEREEFYKKLYFEIIKASP</sequence>
<dbReference type="EMBL" id="JAGSCS010000014">
    <property type="protein sequence ID" value="MBR0576736.1"/>
    <property type="molecule type" value="Genomic_DNA"/>
</dbReference>
<keyword evidence="2" id="KW-1185">Reference proteome</keyword>
<accession>A0A941CPY0</accession>
<organism evidence="1 2">
    <name type="scientific">Proteiniclasticum sediminis</name>
    <dbReference type="NCBI Taxonomy" id="2804028"/>
    <lineage>
        <taxon>Bacteria</taxon>
        <taxon>Bacillati</taxon>
        <taxon>Bacillota</taxon>
        <taxon>Clostridia</taxon>
        <taxon>Eubacteriales</taxon>
        <taxon>Clostridiaceae</taxon>
        <taxon>Proteiniclasticum</taxon>
    </lineage>
</organism>
<comment type="caution">
    <text evidence="1">The sequence shown here is derived from an EMBL/GenBank/DDBJ whole genome shotgun (WGS) entry which is preliminary data.</text>
</comment>
<proteinExistence type="predicted"/>
<dbReference type="AlphaFoldDB" id="A0A941CPY0"/>
<reference evidence="1" key="1">
    <citation type="submission" date="2021-04" db="EMBL/GenBank/DDBJ databases">
        <title>Proteiniclasticum sedimins sp. nov., an obligate anaerobic bacterium isolated from anaerobic sludge.</title>
        <authorList>
            <person name="Liu J."/>
        </authorList>
    </citation>
    <scope>NUCLEOTIDE SEQUENCE</scope>
    <source>
        <strain evidence="1">BAD-10</strain>
    </source>
</reference>
<protein>
    <submittedName>
        <fullName evidence="1">Uncharacterized protein</fullName>
    </submittedName>
</protein>
<evidence type="ECO:0000313" key="2">
    <source>
        <dbReference type="Proteomes" id="UP000675379"/>
    </source>
</evidence>